<dbReference type="Gene3D" id="3.40.850.10">
    <property type="entry name" value="Kinesin motor domain"/>
    <property type="match status" value="1"/>
</dbReference>
<dbReference type="PANTHER" id="PTHR13140:SF706">
    <property type="entry name" value="DILUTE CLASS UNCONVENTIONAL MYOSIN, ISOFORM C"/>
    <property type="match status" value="1"/>
</dbReference>
<sequence>MGHQTNGDIKMQNYKKGARVWHRHPQLIWIGGQLEHDVTFETKKVRLKLDDDTTAEFDISSLQQLPYLRNPQLLVGKNDLTLLSYLHEPAILHSLQFRFVDRQTIYTYCGIVLVAINPYSDCSHLYGEDTIQVYRGIGKSVRELDPHIFAVAEEAFFDMREFSKSQSIIVSGESGSGKTVSAKFVMRYLASVASSNKNEVTAGIEQRILASNPIMESIGNAKTIRNDNSSRFGKFIQINFADNGKRIEGAEIKTYLIEKSRLVFQAPGERNYHIFYQMCAARRHPIVKDLHLGDFESYRYLVQGGDSQIPGVDDKHDFDDLVNALGLLGFDEKQSADVFRLLAGILLLGNVQFYNEEGCSAIDASSSTEIAQLCSQIWNIDENALRIRLTQREIRAVNEIVTKKLTKDEAIRSRDALAKFVYSQLFSYMIHQINGALNETVTIQENIERFIGVLDIYGFEKFETNSFEQFCINFANEKLQNYFNNYVFKLEQEEYLREEIDWVRVDFFDNQPAIDLIEGPIGLLSLLDEQCKRLNGSDVDLLSQLNNSSDLNRNPQLAFPLVRCDDFIVRHFAADVTYSINGFVEKNRDAIGEQLMKLVTSSQFELMQNIFGTGKPILDQSGNRTIASQFRSSLKELMNVLDATTPHYVLCVKPNDSKTSFAFDHIRANDQLRNFGVLEIVRISAAGFPSRFKYDDFARRYAIAYTKQEVSFCRDSPKALSKIVCEEYLEKGTFEFGKTQLFLKIGQIAHLERIREEKISAAIVIQKLWRGIMTRRIYKDSKIGKSNDIEVKMLSPSSTIQSQDLTISSDEKNIGVVNEEERPTCLGCNVGYRATSTCNICKFLCINCFMAHSSMKFFQSHDVKLLDETVDDCCIDKKDDEITRSHCQDSSRNRTDSDLHEEKLSSLKLIETLIVSVRNCKSKVKRDICINNLEDIQQITSLQDEEERIGEIEKKIDDYDKMVKEEEMFMFREMKNVLNVELMNVKEEIDRRNKNLEAVQKFYTLAIEEVKNITKIQSCDFGWDLLEVNRSNSEFYKNKLTEKTDEISERIIKTEEILNYGMMISNDEISILQVVESLENHRKSLKNVYICLKYHQKDLDGFISFSKKMENIEDFLKNQEVLLSNSDDSFSIEEINFNEKELSKVKNNLENMIQCCKKRNSKGYCDTRIVNTIADFSIQNDTYFKKGDEVKVLFSSGRSFSIKTKNGYIYSVPSFFFEHNISYDSVSDSSKRLFQITENVGKGWQFRKQVLNFDAVEQVRGEFGEEIEGETSSLNGGFEQANSDSWQIDHAAEFFVSRFTTC</sequence>
<name>A0A9P1I469_9PELO</name>
<evidence type="ECO:0000256" key="2">
    <source>
        <dbReference type="ARBA" id="ARBA00022741"/>
    </source>
</evidence>
<evidence type="ECO:0000259" key="9">
    <source>
        <dbReference type="PROSITE" id="PS51456"/>
    </source>
</evidence>
<dbReference type="Gene3D" id="1.20.120.720">
    <property type="entry name" value="Myosin VI head, motor domain, U50 subdomain"/>
    <property type="match status" value="1"/>
</dbReference>
<proteinExistence type="inferred from homology"/>
<dbReference type="PROSITE" id="PS50096">
    <property type="entry name" value="IQ"/>
    <property type="match status" value="1"/>
</dbReference>
<keyword evidence="8" id="KW-0175">Coiled coil</keyword>
<keyword evidence="4 7" id="KW-0518">Myosin</keyword>
<dbReference type="GO" id="GO:0051015">
    <property type="term" value="F:actin filament binding"/>
    <property type="evidence" value="ECO:0007669"/>
    <property type="project" value="TreeGrafter"/>
</dbReference>
<evidence type="ECO:0000256" key="3">
    <source>
        <dbReference type="ARBA" id="ARBA00022840"/>
    </source>
</evidence>
<evidence type="ECO:0000256" key="1">
    <source>
        <dbReference type="ARBA" id="ARBA00008314"/>
    </source>
</evidence>
<dbReference type="PRINTS" id="PR00193">
    <property type="entry name" value="MYOSINHEAVY"/>
</dbReference>
<dbReference type="InterPro" id="IPR027417">
    <property type="entry name" value="P-loop_NTPase"/>
</dbReference>
<protein>
    <recommendedName>
        <fullName evidence="9">Myosin motor domain-containing protein</fullName>
    </recommendedName>
</protein>
<gene>
    <name evidence="10" type="ORF">CAMP_LOCUS392</name>
</gene>
<dbReference type="Gene3D" id="1.20.5.4820">
    <property type="match status" value="1"/>
</dbReference>
<comment type="similarity">
    <text evidence="1 7">Belongs to the TRAFAC class myosin-kinesin ATPase superfamily. Myosin family.</text>
</comment>
<dbReference type="GO" id="GO:0005737">
    <property type="term" value="C:cytoplasm"/>
    <property type="evidence" value="ECO:0007669"/>
    <property type="project" value="TreeGrafter"/>
</dbReference>
<keyword evidence="5 7" id="KW-0505">Motor protein</keyword>
<dbReference type="GO" id="GO:0007015">
    <property type="term" value="P:actin filament organization"/>
    <property type="evidence" value="ECO:0007669"/>
    <property type="project" value="TreeGrafter"/>
</dbReference>
<dbReference type="SUPFAM" id="SSF52540">
    <property type="entry name" value="P-loop containing nucleoside triphosphate hydrolases"/>
    <property type="match status" value="1"/>
</dbReference>
<feature type="binding site" evidence="7">
    <location>
        <begin position="172"/>
        <end position="179"/>
    </location>
    <ligand>
        <name>ATP</name>
        <dbReference type="ChEBI" id="CHEBI:30616"/>
    </ligand>
</feature>
<dbReference type="Gene3D" id="1.20.58.530">
    <property type="match status" value="1"/>
</dbReference>
<reference evidence="10" key="1">
    <citation type="submission" date="2022-11" db="EMBL/GenBank/DDBJ databases">
        <authorList>
            <person name="Kikuchi T."/>
        </authorList>
    </citation>
    <scope>NUCLEOTIDE SEQUENCE</scope>
    <source>
        <strain evidence="10">PS1010</strain>
    </source>
</reference>
<dbReference type="InterPro" id="IPR036961">
    <property type="entry name" value="Kinesin_motor_dom_sf"/>
</dbReference>
<evidence type="ECO:0000256" key="8">
    <source>
        <dbReference type="SAM" id="Coils"/>
    </source>
</evidence>
<comment type="caution">
    <text evidence="10">The sequence shown here is derived from an EMBL/GenBank/DDBJ whole genome shotgun (WGS) entry which is preliminary data.</text>
</comment>
<keyword evidence="2 7" id="KW-0547">Nucleotide-binding</keyword>
<dbReference type="InterPro" id="IPR000048">
    <property type="entry name" value="IQ_motif_EF-hand-BS"/>
</dbReference>
<evidence type="ECO:0000313" key="10">
    <source>
        <dbReference type="EMBL" id="CAI5437755.1"/>
    </source>
</evidence>
<dbReference type="OrthoDB" id="6108017at2759"/>
<dbReference type="Pfam" id="PF00063">
    <property type="entry name" value="Myosin_head"/>
    <property type="match status" value="1"/>
</dbReference>
<dbReference type="GO" id="GO:0000146">
    <property type="term" value="F:microfilament motor activity"/>
    <property type="evidence" value="ECO:0007669"/>
    <property type="project" value="TreeGrafter"/>
</dbReference>
<feature type="coiled-coil region" evidence="8">
    <location>
        <begin position="942"/>
        <end position="999"/>
    </location>
</feature>
<dbReference type="CDD" id="cd23767">
    <property type="entry name" value="IQCD"/>
    <property type="match status" value="1"/>
</dbReference>
<dbReference type="Proteomes" id="UP001152747">
    <property type="component" value="Unassembled WGS sequence"/>
</dbReference>
<feature type="region of interest" description="Actin-binding" evidence="7">
    <location>
        <begin position="634"/>
        <end position="656"/>
    </location>
</feature>
<evidence type="ECO:0000313" key="11">
    <source>
        <dbReference type="Proteomes" id="UP001152747"/>
    </source>
</evidence>
<dbReference type="InterPro" id="IPR001609">
    <property type="entry name" value="Myosin_head_motor_dom-like"/>
</dbReference>
<evidence type="ECO:0000256" key="5">
    <source>
        <dbReference type="ARBA" id="ARBA00023175"/>
    </source>
</evidence>
<keyword evidence="6 7" id="KW-0009">Actin-binding</keyword>
<feature type="domain" description="Myosin motor" evidence="9">
    <location>
        <begin position="75"/>
        <end position="756"/>
    </location>
</feature>
<keyword evidence="3 7" id="KW-0067">ATP-binding</keyword>
<dbReference type="PROSITE" id="PS51456">
    <property type="entry name" value="MYOSIN_MOTOR"/>
    <property type="match status" value="1"/>
</dbReference>
<dbReference type="SMART" id="SM00242">
    <property type="entry name" value="MYSc"/>
    <property type="match status" value="1"/>
</dbReference>
<evidence type="ECO:0000256" key="7">
    <source>
        <dbReference type="PROSITE-ProRule" id="PRU00782"/>
    </source>
</evidence>
<keyword evidence="11" id="KW-1185">Reference proteome</keyword>
<evidence type="ECO:0000256" key="4">
    <source>
        <dbReference type="ARBA" id="ARBA00023123"/>
    </source>
</evidence>
<organism evidence="10 11">
    <name type="scientific">Caenorhabditis angaria</name>
    <dbReference type="NCBI Taxonomy" id="860376"/>
    <lineage>
        <taxon>Eukaryota</taxon>
        <taxon>Metazoa</taxon>
        <taxon>Ecdysozoa</taxon>
        <taxon>Nematoda</taxon>
        <taxon>Chromadorea</taxon>
        <taxon>Rhabditida</taxon>
        <taxon>Rhabditina</taxon>
        <taxon>Rhabditomorpha</taxon>
        <taxon>Rhabditoidea</taxon>
        <taxon>Rhabditidae</taxon>
        <taxon>Peloderinae</taxon>
        <taxon>Caenorhabditis</taxon>
    </lineage>
</organism>
<dbReference type="GO" id="GO:0016459">
    <property type="term" value="C:myosin complex"/>
    <property type="evidence" value="ECO:0007669"/>
    <property type="project" value="UniProtKB-KW"/>
</dbReference>
<dbReference type="FunFam" id="1.10.10.820:FF:000001">
    <property type="entry name" value="Myosin heavy chain"/>
    <property type="match status" value="1"/>
</dbReference>
<dbReference type="GO" id="GO:0005524">
    <property type="term" value="F:ATP binding"/>
    <property type="evidence" value="ECO:0007669"/>
    <property type="project" value="UniProtKB-UniRule"/>
</dbReference>
<dbReference type="Gene3D" id="1.10.10.820">
    <property type="match status" value="1"/>
</dbReference>
<dbReference type="EMBL" id="CANHGI010000001">
    <property type="protein sequence ID" value="CAI5437755.1"/>
    <property type="molecule type" value="Genomic_DNA"/>
</dbReference>
<dbReference type="PANTHER" id="PTHR13140">
    <property type="entry name" value="MYOSIN"/>
    <property type="match status" value="1"/>
</dbReference>
<evidence type="ECO:0000256" key="6">
    <source>
        <dbReference type="ARBA" id="ARBA00023203"/>
    </source>
</evidence>
<accession>A0A9P1I469</accession>
<dbReference type="GO" id="GO:0016020">
    <property type="term" value="C:membrane"/>
    <property type="evidence" value="ECO:0007669"/>
    <property type="project" value="TreeGrafter"/>
</dbReference>
<dbReference type="SMART" id="SM00015">
    <property type="entry name" value="IQ"/>
    <property type="match status" value="1"/>
</dbReference>